<sequence>MSGIRPAPSSPHYRVVWFRDTLKLDTTERRIMEVRGSRHTLIIRKVQSSDFGNYSCLADNQIGKTRQYLELSGKPNPAVFRSHAVGRSKDSYNITWSVNSYTPIEEFKLSFRKVPTPSTPGTAQQPSNQSKRTNRRVSQIN</sequence>
<dbReference type="PANTHER" id="PTHR45080">
    <property type="entry name" value="CONTACTIN 5"/>
    <property type="match status" value="1"/>
</dbReference>
<evidence type="ECO:0000256" key="1">
    <source>
        <dbReference type="ARBA" id="ARBA00023319"/>
    </source>
</evidence>
<dbReference type="GO" id="GO:0050808">
    <property type="term" value="P:synapse organization"/>
    <property type="evidence" value="ECO:0007669"/>
    <property type="project" value="TreeGrafter"/>
</dbReference>
<dbReference type="GO" id="GO:0008046">
    <property type="term" value="F:axon guidance receptor activity"/>
    <property type="evidence" value="ECO:0007669"/>
    <property type="project" value="TreeGrafter"/>
</dbReference>
<dbReference type="CDD" id="cd00096">
    <property type="entry name" value="Ig"/>
    <property type="match status" value="1"/>
</dbReference>
<protein>
    <recommendedName>
        <fullName evidence="3">Ig-like domain-containing protein</fullName>
    </recommendedName>
</protein>
<accession>A0A9P0H7Z5</accession>
<dbReference type="InterPro" id="IPR050958">
    <property type="entry name" value="Cell_Adh-Cytoskel_Orgn"/>
</dbReference>
<dbReference type="Pfam" id="PF07679">
    <property type="entry name" value="I-set"/>
    <property type="match status" value="1"/>
</dbReference>
<feature type="region of interest" description="Disordered" evidence="2">
    <location>
        <begin position="113"/>
        <end position="141"/>
    </location>
</feature>
<evidence type="ECO:0000256" key="2">
    <source>
        <dbReference type="SAM" id="MobiDB-lite"/>
    </source>
</evidence>
<dbReference type="InterPro" id="IPR013098">
    <property type="entry name" value="Ig_I-set"/>
</dbReference>
<evidence type="ECO:0000313" key="5">
    <source>
        <dbReference type="Proteomes" id="UP001152798"/>
    </source>
</evidence>
<dbReference type="Gene3D" id="2.60.40.10">
    <property type="entry name" value="Immunoglobulins"/>
    <property type="match status" value="1"/>
</dbReference>
<dbReference type="GO" id="GO:0043025">
    <property type="term" value="C:neuronal cell body"/>
    <property type="evidence" value="ECO:0007669"/>
    <property type="project" value="TreeGrafter"/>
</dbReference>
<dbReference type="GO" id="GO:0007156">
    <property type="term" value="P:homophilic cell adhesion via plasma membrane adhesion molecules"/>
    <property type="evidence" value="ECO:0007669"/>
    <property type="project" value="TreeGrafter"/>
</dbReference>
<name>A0A9P0H7Z5_NEZVI</name>
<dbReference type="Proteomes" id="UP001152798">
    <property type="component" value="Chromosome 3"/>
</dbReference>
<dbReference type="EMBL" id="OV725079">
    <property type="protein sequence ID" value="CAH1397100.1"/>
    <property type="molecule type" value="Genomic_DNA"/>
</dbReference>
<keyword evidence="5" id="KW-1185">Reference proteome</keyword>
<evidence type="ECO:0000313" key="4">
    <source>
        <dbReference type="EMBL" id="CAH1397100.1"/>
    </source>
</evidence>
<keyword evidence="1" id="KW-0393">Immunoglobulin domain</keyword>
<dbReference type="InterPro" id="IPR013783">
    <property type="entry name" value="Ig-like_fold"/>
</dbReference>
<dbReference type="GO" id="GO:0030424">
    <property type="term" value="C:axon"/>
    <property type="evidence" value="ECO:0007669"/>
    <property type="project" value="TreeGrafter"/>
</dbReference>
<dbReference type="PANTHER" id="PTHR45080:SF33">
    <property type="entry name" value="IG-LIKE DOMAIN-CONTAINING PROTEIN"/>
    <property type="match status" value="1"/>
</dbReference>
<dbReference type="PROSITE" id="PS50835">
    <property type="entry name" value="IG_LIKE"/>
    <property type="match status" value="1"/>
</dbReference>
<dbReference type="GO" id="GO:0005886">
    <property type="term" value="C:plasma membrane"/>
    <property type="evidence" value="ECO:0007669"/>
    <property type="project" value="TreeGrafter"/>
</dbReference>
<proteinExistence type="predicted"/>
<dbReference type="OrthoDB" id="6159398at2759"/>
<gene>
    <name evidence="4" type="ORF">NEZAVI_LOCUS7019</name>
</gene>
<dbReference type="SUPFAM" id="SSF48726">
    <property type="entry name" value="Immunoglobulin"/>
    <property type="match status" value="1"/>
</dbReference>
<evidence type="ECO:0000259" key="3">
    <source>
        <dbReference type="PROSITE" id="PS50835"/>
    </source>
</evidence>
<dbReference type="InterPro" id="IPR007110">
    <property type="entry name" value="Ig-like_dom"/>
</dbReference>
<reference evidence="4" key="1">
    <citation type="submission" date="2022-01" db="EMBL/GenBank/DDBJ databases">
        <authorList>
            <person name="King R."/>
        </authorList>
    </citation>
    <scope>NUCLEOTIDE SEQUENCE</scope>
</reference>
<dbReference type="AlphaFoldDB" id="A0A9P0H7Z5"/>
<feature type="domain" description="Ig-like" evidence="3">
    <location>
        <begin position="1"/>
        <end position="72"/>
    </location>
</feature>
<organism evidence="4 5">
    <name type="scientific">Nezara viridula</name>
    <name type="common">Southern green stink bug</name>
    <name type="synonym">Cimex viridulus</name>
    <dbReference type="NCBI Taxonomy" id="85310"/>
    <lineage>
        <taxon>Eukaryota</taxon>
        <taxon>Metazoa</taxon>
        <taxon>Ecdysozoa</taxon>
        <taxon>Arthropoda</taxon>
        <taxon>Hexapoda</taxon>
        <taxon>Insecta</taxon>
        <taxon>Pterygota</taxon>
        <taxon>Neoptera</taxon>
        <taxon>Paraneoptera</taxon>
        <taxon>Hemiptera</taxon>
        <taxon>Heteroptera</taxon>
        <taxon>Panheteroptera</taxon>
        <taxon>Pentatomomorpha</taxon>
        <taxon>Pentatomoidea</taxon>
        <taxon>Pentatomidae</taxon>
        <taxon>Pentatominae</taxon>
        <taxon>Nezara</taxon>
    </lineage>
</organism>
<dbReference type="InterPro" id="IPR036179">
    <property type="entry name" value="Ig-like_dom_sf"/>
</dbReference>
<feature type="compositionally biased region" description="Polar residues" evidence="2">
    <location>
        <begin position="119"/>
        <end position="141"/>
    </location>
</feature>